<protein>
    <submittedName>
        <fullName evidence="4">Sulfate transporter</fullName>
    </submittedName>
</protein>
<dbReference type="EMBL" id="BJYZ01000013">
    <property type="protein sequence ID" value="GEO38972.1"/>
    <property type="molecule type" value="Genomic_DNA"/>
</dbReference>
<proteinExistence type="inferred from homology"/>
<feature type="domain" description="STAS" evidence="3">
    <location>
        <begin position="29"/>
        <end position="104"/>
    </location>
</feature>
<dbReference type="PANTHER" id="PTHR30188:SF3">
    <property type="entry name" value="ABC TRANSPORTER PERMEASE"/>
    <property type="match status" value="1"/>
</dbReference>
<gene>
    <name evidence="4" type="ORF">SAE02_31200</name>
</gene>
<comment type="caution">
    <text evidence="4">The sequence shown here is derived from an EMBL/GenBank/DDBJ whole genome shotgun (WGS) entry which is preliminary data.</text>
</comment>
<feature type="transmembrane region" description="Helical" evidence="2">
    <location>
        <begin position="321"/>
        <end position="341"/>
    </location>
</feature>
<keyword evidence="2" id="KW-1133">Transmembrane helix</keyword>
<dbReference type="InterPro" id="IPR003453">
    <property type="entry name" value="ABC_MlaE_roteobac"/>
</dbReference>
<keyword evidence="2" id="KW-0472">Membrane</keyword>
<dbReference type="Proteomes" id="UP000321523">
    <property type="component" value="Unassembled WGS sequence"/>
</dbReference>
<comment type="function">
    <text evidence="1">Could be part of an ABC transporter complex.</text>
</comment>
<dbReference type="Gene3D" id="3.30.750.24">
    <property type="entry name" value="STAS domain"/>
    <property type="match status" value="1"/>
</dbReference>
<evidence type="ECO:0000256" key="2">
    <source>
        <dbReference type="RuleBase" id="RU362044"/>
    </source>
</evidence>
<keyword evidence="2" id="KW-1003">Cell membrane</keyword>
<evidence type="ECO:0000256" key="1">
    <source>
        <dbReference type="ARBA" id="ARBA00003787"/>
    </source>
</evidence>
<sequence>MTDLQVNGGGWIEAVEAGDRGGPALAAVGRWVIATARELSADLETVRLERGRAMRLDLGRLEAVDTVGALLLLRFQAKLNAAGSPLELTGASPAHAALIEAVRRADRRCDHTVKDTRHPIVAMVERTGAATFQAGREALDLLNFLGMMVTALARTVASPRRLRGIALVHHIEQTGLNALPIVGLLSFLIGVVLAYQGADQLRQFGAELFVVNLLGVSILREIGILMTSIIIAGRSGSAFTAQIGTMKVNLEVDALRTLGLDPIELLVLPRAIALMITLPLLAFYADVVGLLGGAVMCYFVLDIGFGQFVQQLHGAIKLSTLMVGLCKAPVFAFVIALVGCYEGLKVSGSAESVGRLTTRSVVVGIFLVIVLDALFSILFSYLGV</sequence>
<dbReference type="InterPro" id="IPR058548">
    <property type="entry name" value="MlaB-like_STAS"/>
</dbReference>
<keyword evidence="2" id="KW-0997">Cell inner membrane</keyword>
<feature type="transmembrane region" description="Helical" evidence="2">
    <location>
        <begin position="178"/>
        <end position="197"/>
    </location>
</feature>
<dbReference type="GO" id="GO:0043190">
    <property type="term" value="C:ATP-binding cassette (ABC) transporter complex"/>
    <property type="evidence" value="ECO:0007669"/>
    <property type="project" value="InterPro"/>
</dbReference>
<comment type="similarity">
    <text evidence="2">Belongs to the MlaE permease family.</text>
</comment>
<dbReference type="RefSeq" id="WP_084720690.1">
    <property type="nucleotide sequence ID" value="NZ_BJYZ01000013.1"/>
</dbReference>
<feature type="transmembrane region" description="Helical" evidence="2">
    <location>
        <begin position="141"/>
        <end position="157"/>
    </location>
</feature>
<accession>A0A512DR50</accession>
<dbReference type="AlphaFoldDB" id="A0A512DR50"/>
<dbReference type="Pfam" id="PF02405">
    <property type="entry name" value="MlaE"/>
    <property type="match status" value="1"/>
</dbReference>
<comment type="subcellular location">
    <subcellularLocation>
        <location evidence="2">Cell inner membrane</location>
        <topology evidence="2">Multi-pass membrane protein</topology>
    </subcellularLocation>
</comment>
<feature type="transmembrane region" description="Helical" evidence="2">
    <location>
        <begin position="272"/>
        <end position="301"/>
    </location>
</feature>
<dbReference type="InterPro" id="IPR036513">
    <property type="entry name" value="STAS_dom_sf"/>
</dbReference>
<evidence type="ECO:0000259" key="3">
    <source>
        <dbReference type="PROSITE" id="PS50801"/>
    </source>
</evidence>
<evidence type="ECO:0000313" key="5">
    <source>
        <dbReference type="Proteomes" id="UP000321523"/>
    </source>
</evidence>
<feature type="transmembrane region" description="Helical" evidence="2">
    <location>
        <begin position="361"/>
        <end position="382"/>
    </location>
</feature>
<evidence type="ECO:0000313" key="4">
    <source>
        <dbReference type="EMBL" id="GEO38972.1"/>
    </source>
</evidence>
<organism evidence="4 5">
    <name type="scientific">Skermanella aerolata</name>
    <dbReference type="NCBI Taxonomy" id="393310"/>
    <lineage>
        <taxon>Bacteria</taxon>
        <taxon>Pseudomonadati</taxon>
        <taxon>Pseudomonadota</taxon>
        <taxon>Alphaproteobacteria</taxon>
        <taxon>Rhodospirillales</taxon>
        <taxon>Azospirillaceae</taxon>
        <taxon>Skermanella</taxon>
    </lineage>
</organism>
<keyword evidence="2" id="KW-0812">Transmembrane</keyword>
<dbReference type="PANTHER" id="PTHR30188">
    <property type="entry name" value="ABC TRANSPORTER PERMEASE PROTEIN-RELATED"/>
    <property type="match status" value="1"/>
</dbReference>
<reference evidence="4 5" key="1">
    <citation type="submission" date="2019-07" db="EMBL/GenBank/DDBJ databases">
        <title>Whole genome shotgun sequence of Skermanella aerolata NBRC 106429.</title>
        <authorList>
            <person name="Hosoyama A."/>
            <person name="Uohara A."/>
            <person name="Ohji S."/>
            <person name="Ichikawa N."/>
        </authorList>
    </citation>
    <scope>NUCLEOTIDE SEQUENCE [LARGE SCALE GENOMIC DNA]</scope>
    <source>
        <strain evidence="4 5">NBRC 106429</strain>
    </source>
</reference>
<dbReference type="OrthoDB" id="9806241at2"/>
<keyword evidence="5" id="KW-1185">Reference proteome</keyword>
<dbReference type="PROSITE" id="PS50801">
    <property type="entry name" value="STAS"/>
    <property type="match status" value="1"/>
</dbReference>
<name>A0A512DR50_9PROT</name>
<dbReference type="InterPro" id="IPR002645">
    <property type="entry name" value="STAS_dom"/>
</dbReference>
<dbReference type="GO" id="GO:0005548">
    <property type="term" value="F:phospholipid transporter activity"/>
    <property type="evidence" value="ECO:0007669"/>
    <property type="project" value="TreeGrafter"/>
</dbReference>
<dbReference type="SUPFAM" id="SSF52091">
    <property type="entry name" value="SpoIIaa-like"/>
    <property type="match status" value="1"/>
</dbReference>
<dbReference type="InterPro" id="IPR030802">
    <property type="entry name" value="Permease_MalE"/>
</dbReference>
<feature type="transmembrane region" description="Helical" evidence="2">
    <location>
        <begin position="209"/>
        <end position="232"/>
    </location>
</feature>
<dbReference type="NCBIfam" id="TIGR00056">
    <property type="entry name" value="MlaE family lipid ABC transporter permease subunit"/>
    <property type="match status" value="1"/>
</dbReference>
<dbReference type="Pfam" id="PF13466">
    <property type="entry name" value="STAS_2"/>
    <property type="match status" value="1"/>
</dbReference>